<reference evidence="7" key="1">
    <citation type="submission" date="2023-08" db="EMBL/GenBank/DDBJ databases">
        <title>Black Yeasts Isolated from many extreme environments.</title>
        <authorList>
            <person name="Coleine C."/>
            <person name="Stajich J.E."/>
            <person name="Selbmann L."/>
        </authorList>
    </citation>
    <scope>NUCLEOTIDE SEQUENCE</scope>
    <source>
        <strain evidence="7">CCFEE 5401</strain>
    </source>
</reference>
<dbReference type="InterPro" id="IPR000719">
    <property type="entry name" value="Prot_kinase_dom"/>
</dbReference>
<keyword evidence="4" id="KW-0418">Kinase</keyword>
<keyword evidence="2" id="KW-0808">Transferase</keyword>
<dbReference type="PROSITE" id="PS50011">
    <property type="entry name" value="PROTEIN_KINASE_DOM"/>
    <property type="match status" value="1"/>
</dbReference>
<dbReference type="SMART" id="SM00220">
    <property type="entry name" value="S_TKc"/>
    <property type="match status" value="1"/>
</dbReference>
<dbReference type="Pfam" id="PF00069">
    <property type="entry name" value="Pkinase"/>
    <property type="match status" value="1"/>
</dbReference>
<dbReference type="AlphaFoldDB" id="A0AAN7TH53"/>
<evidence type="ECO:0000259" key="6">
    <source>
        <dbReference type="PROSITE" id="PS50011"/>
    </source>
</evidence>
<accession>A0AAN7TH53</accession>
<dbReference type="InterPro" id="IPR050660">
    <property type="entry name" value="NEK_Ser/Thr_kinase"/>
</dbReference>
<dbReference type="GO" id="GO:0005524">
    <property type="term" value="F:ATP binding"/>
    <property type="evidence" value="ECO:0007669"/>
    <property type="project" value="UniProtKB-KW"/>
</dbReference>
<evidence type="ECO:0000256" key="4">
    <source>
        <dbReference type="ARBA" id="ARBA00022777"/>
    </source>
</evidence>
<dbReference type="EMBL" id="JAVRRL010000007">
    <property type="protein sequence ID" value="KAK5116746.1"/>
    <property type="molecule type" value="Genomic_DNA"/>
</dbReference>
<dbReference type="GO" id="GO:0004674">
    <property type="term" value="F:protein serine/threonine kinase activity"/>
    <property type="evidence" value="ECO:0007669"/>
    <property type="project" value="UniProtKB-EC"/>
</dbReference>
<sequence>MSWSSGSGQSSMEFYERNFHTIRPLGHGAYGKVFLAINKQVAEQARTFFLANNDLGRTWLCRRLRSDLVAVKVPSAECEGTNQDLDNEIEFLTLLANGHANIIQKAMHADDGAAQWMSMPFCSGGDLFHFEAAFPAECTASFTWHVLYQLSSVLLFLHYGVNDPNKETPAGYKPVVHNDMHHGNIFLRPASRANNPVGNYPDVVLADFGLAMQGSTAVIRDGDAPKGQLVEMRRLGRETMISMTEARNNGRPFNLRSEILLAKVYRRLRSPADSSRAYKHGEVFDALQKVVVLAKEERLVGYAPLSDEAVAYLKDDKVTDRQLLAVFSGG</sequence>
<name>A0AAN7TH53_9PEZI</name>
<gene>
    <name evidence="7" type="ORF">LTR62_007420</name>
</gene>
<dbReference type="EC" id="2.7.11.1" evidence="1"/>
<dbReference type="InterPro" id="IPR011009">
    <property type="entry name" value="Kinase-like_dom_sf"/>
</dbReference>
<dbReference type="Gene3D" id="1.10.510.10">
    <property type="entry name" value="Transferase(Phosphotransferase) domain 1"/>
    <property type="match status" value="1"/>
</dbReference>
<dbReference type="Proteomes" id="UP001310890">
    <property type="component" value="Unassembled WGS sequence"/>
</dbReference>
<dbReference type="SUPFAM" id="SSF56112">
    <property type="entry name" value="Protein kinase-like (PK-like)"/>
    <property type="match status" value="1"/>
</dbReference>
<evidence type="ECO:0000313" key="7">
    <source>
        <dbReference type="EMBL" id="KAK5116746.1"/>
    </source>
</evidence>
<organism evidence="7 8">
    <name type="scientific">Meristemomyces frigidus</name>
    <dbReference type="NCBI Taxonomy" id="1508187"/>
    <lineage>
        <taxon>Eukaryota</taxon>
        <taxon>Fungi</taxon>
        <taxon>Dikarya</taxon>
        <taxon>Ascomycota</taxon>
        <taxon>Pezizomycotina</taxon>
        <taxon>Dothideomycetes</taxon>
        <taxon>Dothideomycetidae</taxon>
        <taxon>Mycosphaerellales</taxon>
        <taxon>Teratosphaeriaceae</taxon>
        <taxon>Meristemomyces</taxon>
    </lineage>
</organism>
<proteinExistence type="predicted"/>
<protein>
    <recommendedName>
        <fullName evidence="1">non-specific serine/threonine protein kinase</fullName>
        <ecNumber evidence="1">2.7.11.1</ecNumber>
    </recommendedName>
</protein>
<dbReference type="PANTHER" id="PTHR43671:SF13">
    <property type="entry name" value="SERINE_THREONINE-PROTEIN KINASE NEK2"/>
    <property type="match status" value="1"/>
</dbReference>
<keyword evidence="5" id="KW-0067">ATP-binding</keyword>
<keyword evidence="3" id="KW-0547">Nucleotide-binding</keyword>
<dbReference type="PANTHER" id="PTHR43671">
    <property type="entry name" value="SERINE/THREONINE-PROTEIN KINASE NEK"/>
    <property type="match status" value="1"/>
</dbReference>
<evidence type="ECO:0000256" key="3">
    <source>
        <dbReference type="ARBA" id="ARBA00022741"/>
    </source>
</evidence>
<dbReference type="Gene3D" id="3.30.200.20">
    <property type="entry name" value="Phosphorylase Kinase, domain 1"/>
    <property type="match status" value="1"/>
</dbReference>
<evidence type="ECO:0000256" key="2">
    <source>
        <dbReference type="ARBA" id="ARBA00022679"/>
    </source>
</evidence>
<comment type="caution">
    <text evidence="7">The sequence shown here is derived from an EMBL/GenBank/DDBJ whole genome shotgun (WGS) entry which is preliminary data.</text>
</comment>
<evidence type="ECO:0000256" key="1">
    <source>
        <dbReference type="ARBA" id="ARBA00012513"/>
    </source>
</evidence>
<evidence type="ECO:0000256" key="5">
    <source>
        <dbReference type="ARBA" id="ARBA00022840"/>
    </source>
</evidence>
<feature type="domain" description="Protein kinase" evidence="6">
    <location>
        <begin position="19"/>
        <end position="330"/>
    </location>
</feature>
<evidence type="ECO:0000313" key="8">
    <source>
        <dbReference type="Proteomes" id="UP001310890"/>
    </source>
</evidence>